<dbReference type="EMBL" id="GITU01003076">
    <property type="protein sequence ID" value="MBC1171779.1"/>
    <property type="molecule type" value="Transcribed_RNA"/>
</dbReference>
<reference evidence="3" key="1">
    <citation type="submission" date="2012-05" db="EMBL/GenBank/DDBJ databases">
        <title>Whole Genome Assembly of Lutzomyia longipalpis.</title>
        <authorList>
            <person name="Richards S."/>
            <person name="Qu C."/>
            <person name="Dillon R."/>
            <person name="Worley K."/>
            <person name="Scherer S."/>
            <person name="Batterton M."/>
            <person name="Taylor A."/>
            <person name="Hawes A."/>
            <person name="Hernandez B."/>
            <person name="Kovar C."/>
            <person name="Mandapat C."/>
            <person name="Pham C."/>
            <person name="Qu C."/>
            <person name="Jing C."/>
            <person name="Bess C."/>
            <person name="Bandaranaike D."/>
            <person name="Ngo D."/>
            <person name="Ongeri F."/>
            <person name="Arias F."/>
            <person name="Lara F."/>
            <person name="Weissenberger G."/>
            <person name="Kamau G."/>
            <person name="Han H."/>
            <person name="Shen H."/>
            <person name="Dinh H."/>
            <person name="Khalil I."/>
            <person name="Jones J."/>
            <person name="Shafer J."/>
            <person name="Jayaseelan J."/>
            <person name="Quiroz J."/>
            <person name="Blankenburg K."/>
            <person name="Nguyen L."/>
            <person name="Jackson L."/>
            <person name="Francisco L."/>
            <person name="Tang L.-Y."/>
            <person name="Pu L.-L."/>
            <person name="Perales L."/>
            <person name="Lorensuhewa L."/>
            <person name="Munidasa M."/>
            <person name="Coyle M."/>
            <person name="Taylor M."/>
            <person name="Puazo M."/>
            <person name="Firestine M."/>
            <person name="Scheel M."/>
            <person name="Javaid M."/>
            <person name="Wang M."/>
            <person name="Li M."/>
            <person name="Tabassum N."/>
            <person name="Saada N."/>
            <person name="Osuji N."/>
            <person name="Aqrawi P."/>
            <person name="Fu Q."/>
            <person name="Thornton R."/>
            <person name="Raj R."/>
            <person name="Goodspeed R."/>
            <person name="Mata R."/>
            <person name="Najjar R."/>
            <person name="Gubbala S."/>
            <person name="Lee S."/>
            <person name="Denson S."/>
            <person name="Patil S."/>
            <person name="Macmil S."/>
            <person name="Qi S."/>
            <person name="Matskevitch T."/>
            <person name="Palculict T."/>
            <person name="Mathew T."/>
            <person name="Vee V."/>
            <person name="Velamala V."/>
            <person name="Korchina V."/>
            <person name="Cai W."/>
            <person name="Liu W."/>
            <person name="Dai W."/>
            <person name="Zou X."/>
            <person name="Zhu Y."/>
            <person name="Zhang Y."/>
            <person name="Wu Y.-Q."/>
            <person name="Xin Y."/>
            <person name="Nazarath L."/>
            <person name="Kovar C."/>
            <person name="Han Y."/>
            <person name="Muzny D."/>
            <person name="Gibbs R."/>
        </authorList>
    </citation>
    <scope>NUCLEOTIDE SEQUENCE [LARGE SCALE GENOMIC DNA]</scope>
    <source>
        <strain evidence="3">Jacobina</strain>
    </source>
</reference>
<dbReference type="VEuPathDB" id="VectorBase:LLONM1_002025"/>
<reference evidence="2" key="3">
    <citation type="submission" date="2020-05" db="UniProtKB">
        <authorList>
            <consortium name="EnsemblMetazoa"/>
        </authorList>
    </citation>
    <scope>IDENTIFICATION</scope>
    <source>
        <strain evidence="2">Jacobina</strain>
    </source>
</reference>
<keyword evidence="3" id="KW-1185">Reference proteome</keyword>
<dbReference type="VEuPathDB" id="VectorBase:LLOJ008426"/>
<sequence length="459" mass="51713">MPKRNQIRTLCEHALSQLARTIVQAIGDGSFVFAGELAVVMVQINDYLENAGATSDIYQDLLKVILGSDTLDASIRFTCLQMLLNGSVQYLVTEIFPFSYYEKILQVIAAQGHGLRFLNLKGVWVKEELMFYLYEIVAKLRHLEHLSIPYIANDELLEHIARQCPNLRMLDIAGETDITEIGMESLALGVCKDTLTVVDIGMLREENICHTDIALLLMNCPNIVTFQTYSYVGRTVQYIYRQDPEFKCKLKYIHDTETTDKTLDAIVSCCPNLENLYMDTSDAGILKKLRHLKHLERLKLYKFSCKELDSVLMNGLGGRLRFLTLIKGRGTMDLGKLASICPAIVDLDCYLMEHLIYASDHTFESLEGLEILNSTIVLSSLKHFVAKHTTLKRLAIDTVHFTDEDMMSTVEILLERCPELQSLGQLSGWALTPDDLSLLRGILKSSNSSLVLSPSSIFP</sequence>
<reference evidence="1" key="2">
    <citation type="journal article" date="2020" name="BMC">
        <title>Leishmania infection induces a limited differential gene expression in the sand fly midgut.</title>
        <authorList>
            <person name="Coutinho-Abreu I.V."/>
            <person name="Serafim T.D."/>
            <person name="Meneses C."/>
            <person name="Kamhawi S."/>
            <person name="Oliveira F."/>
            <person name="Valenzuela J.G."/>
        </authorList>
    </citation>
    <scope>NUCLEOTIDE SEQUENCE</scope>
    <source>
        <strain evidence="1">Jacobina</strain>
        <tissue evidence="1">Midgut</tissue>
    </source>
</reference>
<organism evidence="2 3">
    <name type="scientific">Lutzomyia longipalpis</name>
    <name type="common">Sand fly</name>
    <dbReference type="NCBI Taxonomy" id="7200"/>
    <lineage>
        <taxon>Eukaryota</taxon>
        <taxon>Metazoa</taxon>
        <taxon>Ecdysozoa</taxon>
        <taxon>Arthropoda</taxon>
        <taxon>Hexapoda</taxon>
        <taxon>Insecta</taxon>
        <taxon>Pterygota</taxon>
        <taxon>Neoptera</taxon>
        <taxon>Endopterygota</taxon>
        <taxon>Diptera</taxon>
        <taxon>Nematocera</taxon>
        <taxon>Psychodoidea</taxon>
        <taxon>Psychodidae</taxon>
        <taxon>Lutzomyia</taxon>
        <taxon>Lutzomyia</taxon>
    </lineage>
</organism>
<evidence type="ECO:0000313" key="2">
    <source>
        <dbReference type="EnsemblMetazoa" id="LLOJ008426-PA"/>
    </source>
</evidence>
<dbReference type="EMBL" id="AJWK01028541">
    <property type="status" value="NOT_ANNOTATED_CDS"/>
    <property type="molecule type" value="Genomic_DNA"/>
</dbReference>
<dbReference type="GO" id="GO:0019005">
    <property type="term" value="C:SCF ubiquitin ligase complex"/>
    <property type="evidence" value="ECO:0007669"/>
    <property type="project" value="TreeGrafter"/>
</dbReference>
<dbReference type="EnsemblMetazoa" id="LLOJ008426-RA">
    <property type="protein sequence ID" value="LLOJ008426-PA"/>
    <property type="gene ID" value="LLOJ008426"/>
</dbReference>
<dbReference type="AlphaFoldDB" id="A0A1B0GK90"/>
<dbReference type="Gene3D" id="3.80.10.10">
    <property type="entry name" value="Ribonuclease Inhibitor"/>
    <property type="match status" value="2"/>
</dbReference>
<dbReference type="PANTHER" id="PTHR13318:SF190">
    <property type="entry name" value="PARTNER OF PAIRED, ISOFORM B"/>
    <property type="match status" value="1"/>
</dbReference>
<dbReference type="InterPro" id="IPR032675">
    <property type="entry name" value="LRR_dom_sf"/>
</dbReference>
<proteinExistence type="predicted"/>
<dbReference type="SUPFAM" id="SSF52047">
    <property type="entry name" value="RNI-like"/>
    <property type="match status" value="1"/>
</dbReference>
<name>A0A1B0GK90_LUTLO</name>
<dbReference type="GO" id="GO:0031146">
    <property type="term" value="P:SCF-dependent proteasomal ubiquitin-dependent protein catabolic process"/>
    <property type="evidence" value="ECO:0007669"/>
    <property type="project" value="TreeGrafter"/>
</dbReference>
<dbReference type="PANTHER" id="PTHR13318">
    <property type="entry name" value="PARTNER OF PAIRED, ISOFORM B-RELATED"/>
    <property type="match status" value="1"/>
</dbReference>
<evidence type="ECO:0000313" key="3">
    <source>
        <dbReference type="Proteomes" id="UP000092461"/>
    </source>
</evidence>
<evidence type="ECO:0000313" key="1">
    <source>
        <dbReference type="EMBL" id="MBC1171779.1"/>
    </source>
</evidence>
<protein>
    <submittedName>
        <fullName evidence="1">Putative f-box protein</fullName>
    </submittedName>
</protein>
<dbReference type="Proteomes" id="UP000092461">
    <property type="component" value="Unassembled WGS sequence"/>
</dbReference>
<accession>A0A1B0GK90</accession>